<evidence type="ECO:0000313" key="7">
    <source>
        <dbReference type="Proteomes" id="UP000820669"/>
    </source>
</evidence>
<protein>
    <submittedName>
        <fullName evidence="6">Helix-turn-helix transcriptional regulator</fullName>
    </submittedName>
</protein>
<dbReference type="Pfam" id="PF00440">
    <property type="entry name" value="TetR_N"/>
    <property type="match status" value="1"/>
</dbReference>
<dbReference type="RefSeq" id="WP_169384447.1">
    <property type="nucleotide sequence ID" value="NZ_JAAXLA010000070.1"/>
</dbReference>
<keyword evidence="7" id="KW-1185">Reference proteome</keyword>
<name>A0ABX1SKR3_9PSEU</name>
<dbReference type="PROSITE" id="PS50977">
    <property type="entry name" value="HTH_TETR_2"/>
    <property type="match status" value="1"/>
</dbReference>
<evidence type="ECO:0000256" key="1">
    <source>
        <dbReference type="ARBA" id="ARBA00023015"/>
    </source>
</evidence>
<evidence type="ECO:0000256" key="3">
    <source>
        <dbReference type="ARBA" id="ARBA00023163"/>
    </source>
</evidence>
<organism evidence="6 7">
    <name type="scientific">Pseudonocardia acidicola</name>
    <dbReference type="NCBI Taxonomy" id="2724939"/>
    <lineage>
        <taxon>Bacteria</taxon>
        <taxon>Bacillati</taxon>
        <taxon>Actinomycetota</taxon>
        <taxon>Actinomycetes</taxon>
        <taxon>Pseudonocardiales</taxon>
        <taxon>Pseudonocardiaceae</taxon>
        <taxon>Pseudonocardia</taxon>
    </lineage>
</organism>
<dbReference type="InterPro" id="IPR009057">
    <property type="entry name" value="Homeodomain-like_sf"/>
</dbReference>
<dbReference type="PANTHER" id="PTHR47506">
    <property type="entry name" value="TRANSCRIPTIONAL REGULATORY PROTEIN"/>
    <property type="match status" value="1"/>
</dbReference>
<proteinExistence type="predicted"/>
<dbReference type="EMBL" id="JAAXLA010000070">
    <property type="protein sequence ID" value="NMI00982.1"/>
    <property type="molecule type" value="Genomic_DNA"/>
</dbReference>
<keyword evidence="1" id="KW-0805">Transcription regulation</keyword>
<dbReference type="InterPro" id="IPR001647">
    <property type="entry name" value="HTH_TetR"/>
</dbReference>
<evidence type="ECO:0000313" key="6">
    <source>
        <dbReference type="EMBL" id="NMI00982.1"/>
    </source>
</evidence>
<feature type="DNA-binding region" description="H-T-H motif" evidence="4">
    <location>
        <begin position="30"/>
        <end position="49"/>
    </location>
</feature>
<dbReference type="Proteomes" id="UP000820669">
    <property type="component" value="Unassembled WGS sequence"/>
</dbReference>
<dbReference type="SUPFAM" id="SSF46689">
    <property type="entry name" value="Homeodomain-like"/>
    <property type="match status" value="1"/>
</dbReference>
<keyword evidence="3" id="KW-0804">Transcription</keyword>
<sequence length="195" mass="20331">MGRPFRQQIDEGIVDRAAALFARRGFAQTSVQAIADAAGYSKAGLLHHYPSKNALRDAALAQSRTLAARVLAQVAELPPGPVRDLRAVQALVDLALARPGLVALLLSSVTAPEAAVTPDLDAITASVFEAFGTDMSRAEPERVIRITGALAALAVLTLAAHDAGETAAWRSHVIAASFDALGHPRAAARSDQVEA</sequence>
<keyword evidence="2 4" id="KW-0238">DNA-binding</keyword>
<accession>A0ABX1SKR3</accession>
<evidence type="ECO:0000256" key="4">
    <source>
        <dbReference type="PROSITE-ProRule" id="PRU00335"/>
    </source>
</evidence>
<reference evidence="6 7" key="1">
    <citation type="submission" date="2020-04" db="EMBL/GenBank/DDBJ databases">
        <authorList>
            <person name="Klaysubun C."/>
            <person name="Duangmal K."/>
            <person name="Lipun K."/>
        </authorList>
    </citation>
    <scope>NUCLEOTIDE SEQUENCE [LARGE SCALE GENOMIC DNA]</scope>
    <source>
        <strain evidence="6 7">K10HN5</strain>
    </source>
</reference>
<dbReference type="PRINTS" id="PR00455">
    <property type="entry name" value="HTHTETR"/>
</dbReference>
<dbReference type="PANTHER" id="PTHR47506:SF1">
    <property type="entry name" value="HTH-TYPE TRANSCRIPTIONAL REGULATOR YJDC"/>
    <property type="match status" value="1"/>
</dbReference>
<gene>
    <name evidence="6" type="ORF">HF526_27310</name>
</gene>
<feature type="domain" description="HTH tetR-type" evidence="5">
    <location>
        <begin position="7"/>
        <end position="67"/>
    </location>
</feature>
<evidence type="ECO:0000259" key="5">
    <source>
        <dbReference type="PROSITE" id="PS50977"/>
    </source>
</evidence>
<dbReference type="Gene3D" id="1.10.357.10">
    <property type="entry name" value="Tetracycline Repressor, domain 2"/>
    <property type="match status" value="1"/>
</dbReference>
<comment type="caution">
    <text evidence="6">The sequence shown here is derived from an EMBL/GenBank/DDBJ whole genome shotgun (WGS) entry which is preliminary data.</text>
</comment>
<evidence type="ECO:0000256" key="2">
    <source>
        <dbReference type="ARBA" id="ARBA00023125"/>
    </source>
</evidence>